<gene>
    <name evidence="2" type="ORF">LIER_27739</name>
</gene>
<evidence type="ECO:0000256" key="1">
    <source>
        <dbReference type="SAM" id="MobiDB-lite"/>
    </source>
</evidence>
<name>A0AAV3RGR0_LITER</name>
<reference evidence="2 3" key="1">
    <citation type="submission" date="2024-01" db="EMBL/GenBank/DDBJ databases">
        <title>The complete chloroplast genome sequence of Lithospermum erythrorhizon: insights into the phylogenetic relationship among Boraginaceae species and the maternal lineages of purple gromwells.</title>
        <authorList>
            <person name="Okada T."/>
            <person name="Watanabe K."/>
        </authorList>
    </citation>
    <scope>NUCLEOTIDE SEQUENCE [LARGE SCALE GENOMIC DNA]</scope>
</reference>
<sequence length="89" mass="9807">MDPKHSRGTWKDSSSSYGSTVVSPVFQSPEGVTPSVVPDDVIRDQGFFQKAREMDTTSSVTSPDSSFEALQKLSLLRVKLQSNSVKSRR</sequence>
<dbReference type="Proteomes" id="UP001454036">
    <property type="component" value="Unassembled WGS sequence"/>
</dbReference>
<feature type="compositionally biased region" description="Low complexity" evidence="1">
    <location>
        <begin position="13"/>
        <end position="25"/>
    </location>
</feature>
<evidence type="ECO:0000313" key="2">
    <source>
        <dbReference type="EMBL" id="GAA0174320.1"/>
    </source>
</evidence>
<keyword evidence="3" id="KW-1185">Reference proteome</keyword>
<comment type="caution">
    <text evidence="2">The sequence shown here is derived from an EMBL/GenBank/DDBJ whole genome shotgun (WGS) entry which is preliminary data.</text>
</comment>
<protein>
    <submittedName>
        <fullName evidence="2">Uncharacterized protein</fullName>
    </submittedName>
</protein>
<organism evidence="2 3">
    <name type="scientific">Lithospermum erythrorhizon</name>
    <name type="common">Purple gromwell</name>
    <name type="synonym">Lithospermum officinale var. erythrorhizon</name>
    <dbReference type="NCBI Taxonomy" id="34254"/>
    <lineage>
        <taxon>Eukaryota</taxon>
        <taxon>Viridiplantae</taxon>
        <taxon>Streptophyta</taxon>
        <taxon>Embryophyta</taxon>
        <taxon>Tracheophyta</taxon>
        <taxon>Spermatophyta</taxon>
        <taxon>Magnoliopsida</taxon>
        <taxon>eudicotyledons</taxon>
        <taxon>Gunneridae</taxon>
        <taxon>Pentapetalae</taxon>
        <taxon>asterids</taxon>
        <taxon>lamiids</taxon>
        <taxon>Boraginales</taxon>
        <taxon>Boraginaceae</taxon>
        <taxon>Boraginoideae</taxon>
        <taxon>Lithospermeae</taxon>
        <taxon>Lithospermum</taxon>
    </lineage>
</organism>
<dbReference type="AlphaFoldDB" id="A0AAV3RGR0"/>
<evidence type="ECO:0000313" key="3">
    <source>
        <dbReference type="Proteomes" id="UP001454036"/>
    </source>
</evidence>
<feature type="region of interest" description="Disordered" evidence="1">
    <location>
        <begin position="1"/>
        <end position="39"/>
    </location>
</feature>
<proteinExistence type="predicted"/>
<accession>A0AAV3RGR0</accession>
<dbReference type="EMBL" id="BAABME010009021">
    <property type="protein sequence ID" value="GAA0174320.1"/>
    <property type="molecule type" value="Genomic_DNA"/>
</dbReference>